<sequence>MPKNLLELAPAESPSESKRLSSKTQASPEKSAKIGFQKKTSKDSQEISKHANLPAGEENANSAAADGIVGKPSSNGAEKAAKNWADRMEEEEKNEDGYTVVRNKKRHRDSGLGDTTTTQTSRATSTAPRRRTTGTRLPQVQEIRATRAHIADARVRQAFSTQEQCAYFEYCPDFSPYQYLESVDKVVGGPKNIIQLTRMNGHVLVGLTTKAFAGRLIDGGLEIERTTLRTFPFRKRVEKIIIGNLPFFVEDATIIEALRPYGRVTSIAPMQFKVWYTLPAFLTFGIKCSKCNKQSHRRANFPMLARQTTGARKASTSSPTDAKSPTAPQQPRQPAPAPAAPGLPTPRGVMPIEALAGPYSTAPQPALPAPPAPPAIVAPPPSLPAPRTFELETAPMTIEMMDVENRGEENTGSSIASQRSVIRPELDNFLEKAPSSLYAETDQLGLDREEILRALASKTEIDKLMPKLTAAQNAAITRLTDLILEKRPGSPPLCTSASGRPSWHLEERQNELSHRHNQRALYFVISSGNTSDSRCLLVELLNSGPGNKNRDKKLRRTSGTTSSGPPGSCLPEINALHVWPLPCRASQGRQSLVLSTIQHHLHAYLLGATIIFKLQTGVARFIRGPDHTTWLPAGILERPVLLDLPIIGGCRFLRPPNLLAPADWVGARVRNLGDTSIVRPTRSALADAAALAAFCRKIVAENLQASFRESSLAEAIVLRGTTRTFTKITTRSARRALERPCLAALPITRLLVRWEPIVNVPARAWIFGTGLEDDELAILASSKSRIYRYFVQVGLGEVIEDPVVAWMRTLSRQIRPLLMLTGMQIRKRLLANAFHLRHPKVYAQQAGQEPDGYSTRFYRLSDHRAVFLQLGSPPTAGSPGEAVVLKSAAAIEQLSSYIEDVGWDAEDLDDGELWSGWNRIKAEILAEIRSFHTTRPEPEDDYVTRAKRYIRAPSLPDLGRTHRLRRRVATIVRDEEGEIISDRELRSGALSFFRHRLAQDPADPAEVDNFIAGTTSIIIEEDDPLHRSDISREKIAAAIRTLPTGKAPGWDSLPCEILFAYEYFFLVLLWRVFGASFVRGALPSYSRRGSICLLPKARSGPGLAGFRPITLPSTDYRVLAAILMRCLRPHLPTLAIDCQTYTITGRSPSWNIARITVEVEITTAGRLPLAFVSVDLESAIDSMDRGFLMSLLVSLGQPPALIRWIQLLYAGAMAAVRIGEHHTAAFPLLNGVRQGCAESAALFSLAPTPLLRRLQSALGEGNVLAYADNIVLMVRREEHFVEVASIFQGFQRASGIRENFRKIVGLWWGAWRARVDSPLDISWTDTSLRILGCDIRPRASAAMQEGNLLDILDAAFRRWAPFNRGLSLVGRARAANCLVLSSFMHHLHGYIPTDSSISKLRARLVRLSVVPASVLSRPISLGGFGLLDLSTQMRVACIKGWCLADSSSTRDLATSSTSTAARSLGGASEILALNHRVLPPNQFSGLTIIGGCRFLPPPDLLVASQWVGARVGNLIGHGSPPLLRVTHAALAYEATLSQFTSRLLNENCRGSYLVNCVGEAFVLRGTATPFQRLTTRTVRRMLERPRLAALPFMAAPPRPAPHHRLVFASKVCFLRGQRRRSDTTGLACPSPSSISGYSPGVLHRLWVRRPITCQTATGHVDGSGQSSWRPLPSSSSPQTCRPGFPGVAWRTTPWPSFVCKGADI</sequence>
<dbReference type="Pfam" id="PF00078">
    <property type="entry name" value="RVT_1"/>
    <property type="match status" value="1"/>
</dbReference>
<evidence type="ECO:0000313" key="3">
    <source>
        <dbReference type="EMBL" id="UYV74886.1"/>
    </source>
</evidence>
<gene>
    <name evidence="3" type="ORF">LAZ67_12001674</name>
</gene>
<dbReference type="PANTHER" id="PTHR19446">
    <property type="entry name" value="REVERSE TRANSCRIPTASES"/>
    <property type="match status" value="1"/>
</dbReference>
<feature type="compositionally biased region" description="Low complexity" evidence="1">
    <location>
        <begin position="1663"/>
        <end position="1677"/>
    </location>
</feature>
<feature type="compositionally biased region" description="Low complexity" evidence="1">
    <location>
        <begin position="115"/>
        <end position="127"/>
    </location>
</feature>
<feature type="compositionally biased region" description="Low complexity" evidence="1">
    <location>
        <begin position="557"/>
        <end position="566"/>
    </location>
</feature>
<feature type="region of interest" description="Disordered" evidence="1">
    <location>
        <begin position="299"/>
        <end position="388"/>
    </location>
</feature>
<dbReference type="SUPFAM" id="SSF56672">
    <property type="entry name" value="DNA/RNA polymerases"/>
    <property type="match status" value="1"/>
</dbReference>
<organism evidence="3 4">
    <name type="scientific">Cordylochernes scorpioides</name>
    <dbReference type="NCBI Taxonomy" id="51811"/>
    <lineage>
        <taxon>Eukaryota</taxon>
        <taxon>Metazoa</taxon>
        <taxon>Ecdysozoa</taxon>
        <taxon>Arthropoda</taxon>
        <taxon>Chelicerata</taxon>
        <taxon>Arachnida</taxon>
        <taxon>Pseudoscorpiones</taxon>
        <taxon>Cheliferoidea</taxon>
        <taxon>Chernetidae</taxon>
        <taxon>Cordylochernes</taxon>
    </lineage>
</organism>
<evidence type="ECO:0000313" key="4">
    <source>
        <dbReference type="Proteomes" id="UP001235939"/>
    </source>
</evidence>
<dbReference type="InterPro" id="IPR000477">
    <property type="entry name" value="RT_dom"/>
</dbReference>
<dbReference type="PROSITE" id="PS50878">
    <property type="entry name" value="RT_POL"/>
    <property type="match status" value="1"/>
</dbReference>
<feature type="region of interest" description="Disordered" evidence="1">
    <location>
        <begin position="547"/>
        <end position="566"/>
    </location>
</feature>
<evidence type="ECO:0000259" key="2">
    <source>
        <dbReference type="PROSITE" id="PS50878"/>
    </source>
</evidence>
<proteinExistence type="predicted"/>
<feature type="compositionally biased region" description="Polar residues" evidence="1">
    <location>
        <begin position="306"/>
        <end position="323"/>
    </location>
</feature>
<dbReference type="CDD" id="cd01650">
    <property type="entry name" value="RT_nLTR_like"/>
    <property type="match status" value="1"/>
</dbReference>
<feature type="compositionally biased region" description="Pro residues" evidence="1">
    <location>
        <begin position="331"/>
        <end position="344"/>
    </location>
</feature>
<evidence type="ECO:0000256" key="1">
    <source>
        <dbReference type="SAM" id="MobiDB-lite"/>
    </source>
</evidence>
<protein>
    <recommendedName>
        <fullName evidence="2">Reverse transcriptase domain-containing protein</fullName>
    </recommendedName>
</protein>
<name>A0ABY6L180_9ARAC</name>
<feature type="region of interest" description="Disordered" evidence="1">
    <location>
        <begin position="1"/>
        <end position="137"/>
    </location>
</feature>
<dbReference type="EMBL" id="CP092874">
    <property type="protein sequence ID" value="UYV74886.1"/>
    <property type="molecule type" value="Genomic_DNA"/>
</dbReference>
<dbReference type="InterPro" id="IPR043502">
    <property type="entry name" value="DNA/RNA_pol_sf"/>
</dbReference>
<feature type="region of interest" description="Disordered" evidence="1">
    <location>
        <begin position="1657"/>
        <end position="1682"/>
    </location>
</feature>
<feature type="compositionally biased region" description="Basic and acidic residues" evidence="1">
    <location>
        <begin position="40"/>
        <end position="49"/>
    </location>
</feature>
<feature type="domain" description="Reverse transcriptase" evidence="2">
    <location>
        <begin position="1075"/>
        <end position="1335"/>
    </location>
</feature>
<accession>A0ABY6L180</accession>
<keyword evidence="4" id="KW-1185">Reference proteome</keyword>
<dbReference type="Proteomes" id="UP001235939">
    <property type="component" value="Chromosome 12"/>
</dbReference>
<reference evidence="3 4" key="1">
    <citation type="submission" date="2022-01" db="EMBL/GenBank/DDBJ databases">
        <title>A chromosomal length assembly of Cordylochernes scorpioides.</title>
        <authorList>
            <person name="Zeh D."/>
            <person name="Zeh J."/>
        </authorList>
    </citation>
    <scope>NUCLEOTIDE SEQUENCE [LARGE SCALE GENOMIC DNA]</scope>
    <source>
        <strain evidence="3">IN4F17</strain>
        <tissue evidence="3">Whole Body</tissue>
    </source>
</reference>
<feature type="compositionally biased region" description="Pro residues" evidence="1">
    <location>
        <begin position="365"/>
        <end position="384"/>
    </location>
</feature>